<name>A0A023B353_GRENI</name>
<evidence type="ECO:0000313" key="2">
    <source>
        <dbReference type="Proteomes" id="UP000019763"/>
    </source>
</evidence>
<dbReference type="GeneID" id="22914098"/>
<gene>
    <name evidence="1" type="ORF">GNI_115270</name>
</gene>
<protein>
    <submittedName>
        <fullName evidence="1">Uncharacterized protein</fullName>
    </submittedName>
</protein>
<proteinExistence type="predicted"/>
<reference evidence="1" key="1">
    <citation type="submission" date="2013-12" db="EMBL/GenBank/DDBJ databases">
        <authorList>
            <person name="Omoto C.K."/>
            <person name="Sibley D."/>
            <person name="Venepally P."/>
            <person name="Hadjithomas M."/>
            <person name="Karamycheva S."/>
            <person name="Brunk B."/>
            <person name="Roos D."/>
            <person name="Caler E."/>
            <person name="Lorenzi H."/>
        </authorList>
    </citation>
    <scope>NUCLEOTIDE SEQUENCE</scope>
</reference>
<evidence type="ECO:0000313" key="1">
    <source>
        <dbReference type="EMBL" id="EZG55298.1"/>
    </source>
</evidence>
<dbReference type="Proteomes" id="UP000019763">
    <property type="component" value="Unassembled WGS sequence"/>
</dbReference>
<dbReference type="AlphaFoldDB" id="A0A023B353"/>
<dbReference type="OrthoDB" id="408098at2759"/>
<dbReference type="VEuPathDB" id="CryptoDB:GNI_115270"/>
<sequence length="160" mass="17703">MFNCGGCGGGNPLSLLFGSPSAPAEEEVSMSSIESVMAENSALVAEQWFPLVHPRVYEKWGEAARPQIRSVLTEIARNSRGDPVGTEEACVEWKPARLEVHMFDGRSVKLTDVRRALAFLFVDDDSYLALMNLARDENEPLETLCNNPRCANIRHVVIPD</sequence>
<comment type="caution">
    <text evidence="1">The sequence shown here is derived from an EMBL/GenBank/DDBJ whole genome shotgun (WGS) entry which is preliminary data.</text>
</comment>
<accession>A0A023B353</accession>
<dbReference type="RefSeq" id="XP_011131677.1">
    <property type="nucleotide sequence ID" value="XM_011133375.1"/>
</dbReference>
<dbReference type="EMBL" id="AFNH02000857">
    <property type="protein sequence ID" value="EZG55298.1"/>
    <property type="molecule type" value="Genomic_DNA"/>
</dbReference>
<organism evidence="1 2">
    <name type="scientific">Gregarina niphandrodes</name>
    <name type="common">Septate eugregarine</name>
    <dbReference type="NCBI Taxonomy" id="110365"/>
    <lineage>
        <taxon>Eukaryota</taxon>
        <taxon>Sar</taxon>
        <taxon>Alveolata</taxon>
        <taxon>Apicomplexa</taxon>
        <taxon>Conoidasida</taxon>
        <taxon>Gregarinasina</taxon>
        <taxon>Eugregarinorida</taxon>
        <taxon>Gregarinidae</taxon>
        <taxon>Gregarina</taxon>
    </lineage>
</organism>
<keyword evidence="2" id="KW-1185">Reference proteome</keyword>